<dbReference type="PANTHER" id="PTHR35668">
    <property type="entry name" value="PROTEIN SHORTAGE IN CHIASMATA 1 ORTHOLOG"/>
    <property type="match status" value="1"/>
</dbReference>
<proteinExistence type="predicted"/>
<accession>A0AAN8AWR0</accession>
<name>A0AAN8AWR0_ELEMC</name>
<evidence type="ECO:0000313" key="2">
    <source>
        <dbReference type="EMBL" id="KAK5870833.1"/>
    </source>
</evidence>
<organism evidence="2 3">
    <name type="scientific">Eleginops maclovinus</name>
    <name type="common">Patagonian blennie</name>
    <name type="synonym">Eleginus maclovinus</name>
    <dbReference type="NCBI Taxonomy" id="56733"/>
    <lineage>
        <taxon>Eukaryota</taxon>
        <taxon>Metazoa</taxon>
        <taxon>Chordata</taxon>
        <taxon>Craniata</taxon>
        <taxon>Vertebrata</taxon>
        <taxon>Euteleostomi</taxon>
        <taxon>Actinopterygii</taxon>
        <taxon>Neopterygii</taxon>
        <taxon>Teleostei</taxon>
        <taxon>Neoteleostei</taxon>
        <taxon>Acanthomorphata</taxon>
        <taxon>Eupercaria</taxon>
        <taxon>Perciformes</taxon>
        <taxon>Notothenioidei</taxon>
        <taxon>Eleginopidae</taxon>
        <taxon>Eleginops</taxon>
    </lineage>
</organism>
<reference evidence="2 3" key="2">
    <citation type="journal article" date="2023" name="Mol. Biol. Evol.">
        <title>Genomics of Secondarily Temperate Adaptation in the Only Non-Antarctic Icefish.</title>
        <authorList>
            <person name="Rivera-Colon A.G."/>
            <person name="Rayamajhi N."/>
            <person name="Minhas B.F."/>
            <person name="Madrigal G."/>
            <person name="Bilyk K.T."/>
            <person name="Yoon V."/>
            <person name="Hune M."/>
            <person name="Gregory S."/>
            <person name="Cheng C.H.C."/>
            <person name="Catchen J.M."/>
        </authorList>
    </citation>
    <scope>NUCLEOTIDE SEQUENCE [LARGE SCALE GENOMIC DNA]</scope>
    <source>
        <strain evidence="2">JMC-PN-2008</strain>
    </source>
</reference>
<dbReference type="EMBL" id="JAUZQC010000005">
    <property type="protein sequence ID" value="KAK5870833.1"/>
    <property type="molecule type" value="Genomic_DNA"/>
</dbReference>
<dbReference type="AlphaFoldDB" id="A0AAN8AWR0"/>
<evidence type="ECO:0000313" key="3">
    <source>
        <dbReference type="Proteomes" id="UP001346869"/>
    </source>
</evidence>
<feature type="region of interest" description="Disordered" evidence="1">
    <location>
        <begin position="1"/>
        <end position="28"/>
    </location>
</feature>
<dbReference type="GO" id="GO:0000794">
    <property type="term" value="C:condensed nuclear chromosome"/>
    <property type="evidence" value="ECO:0007669"/>
    <property type="project" value="InterPro"/>
</dbReference>
<keyword evidence="3" id="KW-1185">Reference proteome</keyword>
<evidence type="ECO:0008006" key="4">
    <source>
        <dbReference type="Google" id="ProtNLM"/>
    </source>
</evidence>
<reference evidence="2 3" key="1">
    <citation type="journal article" date="2023" name="Genes (Basel)">
        <title>Chromosome-Level Genome Assembly and Circadian Gene Repertoire of the Patagonia Blennie Eleginops maclovinus-The Closest Ancestral Proxy of Antarctic Cryonotothenioids.</title>
        <authorList>
            <person name="Cheng C.C."/>
            <person name="Rivera-Colon A.G."/>
            <person name="Minhas B.F."/>
            <person name="Wilson L."/>
            <person name="Rayamajhi N."/>
            <person name="Vargas-Chacoff L."/>
            <person name="Catchen J.M."/>
        </authorList>
    </citation>
    <scope>NUCLEOTIDE SEQUENCE [LARGE SCALE GENOMIC DNA]</scope>
    <source>
        <strain evidence="2">JMC-PN-2008</strain>
    </source>
</reference>
<dbReference type="GO" id="GO:0000712">
    <property type="term" value="P:resolution of meiotic recombination intermediates"/>
    <property type="evidence" value="ECO:0007669"/>
    <property type="project" value="InterPro"/>
</dbReference>
<sequence length="857" mass="95940">MVGQQKAPSELHQPPPPPPPPPLQRQTSDKRLTYLNGAVSGNATREQKAAVQATGQNIPQSAGFEGRQEYRVIPVQATASQQQAHCELLAFAEPCLISARQLGLNILGPGDFSCLAPDQTHFILKQQEKALCRKHAQSTETVRDQEVLFNQAAVIHVLVTFKELLLKCDLKTALDYLTKAAEACADQSLQQLVKRLQIVLFLSHKNQESDLKLLKLQQLLAAQLQGRQGQNTVEKILIMLSVDSDHITSLIISSLSNVTGAAVTAVCPEGDKKKLNGASVVSRMHHSVCVVVHEQHVGPDFPWSCFSLVVEYDHPGQSPWATVCRERGISHLSFNTIISDTEDNRKDWWCLEDNVPNVLFVTEGLLNCPLLLQTLESGCNITVLERSHCPSLQFLGRTQHYSVITVDESTAIVIQEEDELCQERASESIVMRLTALSLQYNCCWLILHCRESQGGGFSREAFSNLVLIYSSLVLFGMKSEDLDVKVLMLSDVMEISKWISRICFHSLMASERDPLHFLDRDWLTVIPSEEETCLLQFPCINPLVSQLMLRKAPSVQWLLRASLSQLKELLPEVPQKVLKLFSDTTALYTESQAVLTETTQHPSLPNSLWTTTADPELNDSEPQPELFCSDGNSSFLFEADRSFCEPDTDSFQEGNTDFRLDVRASFSTPEDLQRPQRSWTSSGQWREKDREEVKFSGWRSRTGAVGRVVGRVNYEWTPKAPTILNIHTPGVQRKSPFKLDSPLSFSTVPQQPGNGQMSTHSQVYSDLQHPDNYGLNPPAEVTLWGQGQRSNNFLSDSRDTTMISTSYGTRCWIGQERKRRGEAAGLIETVMTPLKRGRLSYEKVPGRSDGQTRLTLF</sequence>
<dbReference type="GO" id="GO:0016887">
    <property type="term" value="F:ATP hydrolysis activity"/>
    <property type="evidence" value="ECO:0007669"/>
    <property type="project" value="InterPro"/>
</dbReference>
<feature type="compositionally biased region" description="Pro residues" evidence="1">
    <location>
        <begin position="13"/>
        <end position="23"/>
    </location>
</feature>
<dbReference type="InterPro" id="IPR039991">
    <property type="entry name" value="SHOC1"/>
</dbReference>
<comment type="caution">
    <text evidence="2">The sequence shown here is derived from an EMBL/GenBank/DDBJ whole genome shotgun (WGS) entry which is preliminary data.</text>
</comment>
<gene>
    <name evidence="2" type="ORF">PBY51_003746</name>
</gene>
<dbReference type="PANTHER" id="PTHR35668:SF1">
    <property type="entry name" value="PROTEIN SHORTAGE IN CHIASMATA 1 ORTHOLOG"/>
    <property type="match status" value="1"/>
</dbReference>
<dbReference type="GO" id="GO:0003697">
    <property type="term" value="F:single-stranded DNA binding"/>
    <property type="evidence" value="ECO:0007669"/>
    <property type="project" value="TreeGrafter"/>
</dbReference>
<dbReference type="Proteomes" id="UP001346869">
    <property type="component" value="Unassembled WGS sequence"/>
</dbReference>
<protein>
    <recommendedName>
        <fullName evidence="4">Protein shortage in chiasmata 1 ortholog</fullName>
    </recommendedName>
</protein>
<dbReference type="Pfam" id="PF17825">
    <property type="entry name" value="DUF5587"/>
    <property type="match status" value="1"/>
</dbReference>
<evidence type="ECO:0000256" key="1">
    <source>
        <dbReference type="SAM" id="MobiDB-lite"/>
    </source>
</evidence>